<keyword evidence="1" id="KW-0378">Hydrolase</keyword>
<dbReference type="GO" id="GO:0016791">
    <property type="term" value="F:phosphatase activity"/>
    <property type="evidence" value="ECO:0007669"/>
    <property type="project" value="TreeGrafter"/>
</dbReference>
<evidence type="ECO:0000313" key="1">
    <source>
        <dbReference type="EMBL" id="SDD82383.1"/>
    </source>
</evidence>
<dbReference type="InterPro" id="IPR036412">
    <property type="entry name" value="HAD-like_sf"/>
</dbReference>
<gene>
    <name evidence="1" type="ORF">SAMN04488071_1392</name>
</gene>
<organism evidence="1 2">
    <name type="scientific">Kordiimonas lacus</name>
    <dbReference type="NCBI Taxonomy" id="637679"/>
    <lineage>
        <taxon>Bacteria</taxon>
        <taxon>Pseudomonadati</taxon>
        <taxon>Pseudomonadota</taxon>
        <taxon>Alphaproteobacteria</taxon>
        <taxon>Kordiimonadales</taxon>
        <taxon>Kordiimonadaceae</taxon>
        <taxon>Kordiimonas</taxon>
    </lineage>
</organism>
<dbReference type="Gene3D" id="3.40.50.1000">
    <property type="entry name" value="HAD superfamily/HAD-like"/>
    <property type="match status" value="2"/>
</dbReference>
<dbReference type="GO" id="GO:0005737">
    <property type="term" value="C:cytoplasm"/>
    <property type="evidence" value="ECO:0007669"/>
    <property type="project" value="TreeGrafter"/>
</dbReference>
<dbReference type="InterPro" id="IPR006357">
    <property type="entry name" value="HAD-SF_hydro_IIA"/>
</dbReference>
<name>A0A1G6XXI0_9PROT</name>
<dbReference type="NCBIfam" id="TIGR01459">
    <property type="entry name" value="HAD-SF-IIA-hyp4"/>
    <property type="match status" value="1"/>
</dbReference>
<dbReference type="NCBIfam" id="TIGR01460">
    <property type="entry name" value="HAD-SF-IIA"/>
    <property type="match status" value="1"/>
</dbReference>
<dbReference type="PANTHER" id="PTHR19288">
    <property type="entry name" value="4-NITROPHENYLPHOSPHATASE-RELATED"/>
    <property type="match status" value="1"/>
</dbReference>
<reference evidence="1 2" key="1">
    <citation type="submission" date="2016-10" db="EMBL/GenBank/DDBJ databases">
        <authorList>
            <person name="de Groot N.N."/>
        </authorList>
    </citation>
    <scope>NUCLEOTIDE SEQUENCE [LARGE SCALE GENOMIC DNA]</scope>
    <source>
        <strain evidence="1 2">CGMCC 1.9109</strain>
    </source>
</reference>
<dbReference type="STRING" id="637679.GCA_001550055_01073"/>
<evidence type="ECO:0000313" key="2">
    <source>
        <dbReference type="Proteomes" id="UP000183685"/>
    </source>
</evidence>
<protein>
    <submittedName>
        <fullName evidence="1">HAD-superfamily class IIA hydrolase, TIGR01459</fullName>
    </submittedName>
</protein>
<dbReference type="Proteomes" id="UP000183685">
    <property type="component" value="Unassembled WGS sequence"/>
</dbReference>
<dbReference type="InterPro" id="IPR023214">
    <property type="entry name" value="HAD_sf"/>
</dbReference>
<dbReference type="SUPFAM" id="SSF56784">
    <property type="entry name" value="HAD-like"/>
    <property type="match status" value="1"/>
</dbReference>
<dbReference type="PANTHER" id="PTHR19288:SF90">
    <property type="entry name" value="OS08G0542600 PROTEIN"/>
    <property type="match status" value="1"/>
</dbReference>
<dbReference type="OrthoDB" id="9791073at2"/>
<accession>A0A1G6XXI0</accession>
<dbReference type="EMBL" id="FNAK01000003">
    <property type="protein sequence ID" value="SDD82383.1"/>
    <property type="molecule type" value="Genomic_DNA"/>
</dbReference>
<dbReference type="RefSeq" id="WP_068301905.1">
    <property type="nucleotide sequence ID" value="NZ_FNAK01000003.1"/>
</dbReference>
<dbReference type="Pfam" id="PF13344">
    <property type="entry name" value="Hydrolase_6"/>
    <property type="match status" value="1"/>
</dbReference>
<dbReference type="AlphaFoldDB" id="A0A1G6XXI0"/>
<proteinExistence type="predicted"/>
<dbReference type="InterPro" id="IPR006356">
    <property type="entry name" value="HAD-SF_hydro_IIA_hyp3"/>
</dbReference>
<sequence>MPNSSGTSVHMAVGLREVIDETDLVICDLWGVMHDGLRLHADAVEAIQRARDAGVRTVFLSNAPRPRTHVRDHLMEMGLPTSLTDFVVTSGGLARDEVRERFMDARLYHVGPEGDRNTVEGLPVTDVDHPDEADIILATDLDFQDVEAHGPWLRAAAERGVPFLCANPDRIVHVGERLYPCAGAVADLYASMGGDVHWFGKPTPQALQSCLKEVGMDCSTPGSRVLMVGDSLQTDMAGASAAGYRGLFITGGIHRDEAPLLDQAANKARVPVHSFRKIFGEEKAVPHAVMQALKW</sequence>
<dbReference type="Pfam" id="PF13242">
    <property type="entry name" value="Hydrolase_like"/>
    <property type="match status" value="1"/>
</dbReference>
<keyword evidence="2" id="KW-1185">Reference proteome</keyword>